<gene>
    <name evidence="4" type="ORF">JCM9152_2912</name>
</gene>
<feature type="compositionally biased region" description="Low complexity" evidence="1">
    <location>
        <begin position="470"/>
        <end position="508"/>
    </location>
</feature>
<feature type="domain" description="Bacterial repeat" evidence="3">
    <location>
        <begin position="397"/>
        <end position="467"/>
    </location>
</feature>
<feature type="transmembrane region" description="Helical" evidence="2">
    <location>
        <begin position="7"/>
        <end position="26"/>
    </location>
</feature>
<accession>W4QHT6</accession>
<dbReference type="Proteomes" id="UP000018895">
    <property type="component" value="Unassembled WGS sequence"/>
</dbReference>
<evidence type="ECO:0000256" key="1">
    <source>
        <dbReference type="SAM" id="MobiDB-lite"/>
    </source>
</evidence>
<feature type="domain" description="Bacterial repeat" evidence="3">
    <location>
        <begin position="539"/>
        <end position="607"/>
    </location>
</feature>
<dbReference type="RefSeq" id="WP_035345065.1">
    <property type="nucleotide sequence ID" value="NZ_BAUU01000019.1"/>
</dbReference>
<comment type="caution">
    <text evidence="4">The sequence shown here is derived from an EMBL/GenBank/DDBJ whole genome shotgun (WGS) entry which is preliminary data.</text>
</comment>
<dbReference type="Pfam" id="PF18998">
    <property type="entry name" value="Flg_new_2"/>
    <property type="match status" value="3"/>
</dbReference>
<dbReference type="InterPro" id="IPR044060">
    <property type="entry name" value="Bacterial_rp_domain"/>
</dbReference>
<evidence type="ECO:0000313" key="4">
    <source>
        <dbReference type="EMBL" id="GAE31442.1"/>
    </source>
</evidence>
<dbReference type="SUPFAM" id="SSF48452">
    <property type="entry name" value="TPR-like"/>
    <property type="match status" value="1"/>
</dbReference>
<keyword evidence="2" id="KW-1133">Transmembrane helix</keyword>
<organism evidence="4 5">
    <name type="scientific">Halalkalibacter hemicellulosilyticusJCM 9152</name>
    <dbReference type="NCBI Taxonomy" id="1236971"/>
    <lineage>
        <taxon>Bacteria</taxon>
        <taxon>Bacillati</taxon>
        <taxon>Bacillota</taxon>
        <taxon>Bacilli</taxon>
        <taxon>Bacillales</taxon>
        <taxon>Bacillaceae</taxon>
        <taxon>Halalkalibacter</taxon>
    </lineage>
</organism>
<name>W4QHT6_9BACI</name>
<evidence type="ECO:0000313" key="5">
    <source>
        <dbReference type="Proteomes" id="UP000018895"/>
    </source>
</evidence>
<sequence length="621" mass="68445">MSKKAVISIISFVIIIGVGAMLFFPFESSGKIEELELEAKNSFDQAQFDESIELYKEILAIDPLHINARVGLAHSYVGIARLDLAEQTLKAGIDLQPEVSIFYTHLADLYISQSNLTDAIATLELGMQQADREEFQETYDQFMDHIQIHIERPFIQIGHERAIELVWSDGESRMIPLEAEWSSEDDDIATIIDEEDDLGLRVEGTDIGETILVAKSGSIERELTIEVKEQVAEEIVWENIDETPLLAMNQELELSIVAYDSNDEVMDIIPEWALEKELGTLVEHESNTQTIQFLAEEEGIETIHATADGLTSSLDVRISGDNHTVLTNVTGEGQVAIFPDQDTYEPGTLITIEAIPAQGWTFARWEGDLEGSDTKRDITVDDHLSIMAVFTRETGEYTLALSKSGSGTVTKDQPGSTFSANETVTLQATPDSGWEFVRWTGTKESTQPSFTITMNEDTSLRAIFREIQPSSGGQSSTNTNSGSSSGANSDSGTSTPSNNNNSSNNGSSSPPPSAEEKPPANNDDNREAEKEEPKPEKVQLTVSRRGNGIVLSNRTQHEIEKGTSITLEARPNSGWEFSHWEGHASGSRKTLTVTMDQSKSITAVFIEIQNGEEEQQETEDD</sequence>
<reference evidence="4" key="1">
    <citation type="journal article" date="2014" name="Genome Announc.">
        <title>Draft Genome Sequences of Three Alkaliphilic Bacillus Strains, Bacillus wakoensis JCM 9140T, Bacillus akibai JCM 9157T, and Bacillus hemicellulosilyticus JCM 9152T.</title>
        <authorList>
            <person name="Yuki M."/>
            <person name="Oshima K."/>
            <person name="Suda W."/>
            <person name="Oshida Y."/>
            <person name="Kitamura K."/>
            <person name="Iida T."/>
            <person name="Hattori M."/>
            <person name="Ohkuma M."/>
        </authorList>
    </citation>
    <scope>NUCLEOTIDE SEQUENCE [LARGE SCALE GENOMIC DNA]</scope>
    <source>
        <strain evidence="4">JCM 9152</strain>
    </source>
</reference>
<protein>
    <recommendedName>
        <fullName evidence="3">Bacterial repeat domain-containing protein</fullName>
    </recommendedName>
</protein>
<feature type="domain" description="Bacterial repeat" evidence="3">
    <location>
        <begin position="324"/>
        <end position="393"/>
    </location>
</feature>
<dbReference type="InterPro" id="IPR011990">
    <property type="entry name" value="TPR-like_helical_dom_sf"/>
</dbReference>
<feature type="compositionally biased region" description="Basic and acidic residues" evidence="1">
    <location>
        <begin position="514"/>
        <end position="537"/>
    </location>
</feature>
<keyword evidence="2" id="KW-0812">Transmembrane</keyword>
<dbReference type="Gene3D" id="2.60.40.1080">
    <property type="match status" value="1"/>
</dbReference>
<evidence type="ECO:0000259" key="3">
    <source>
        <dbReference type="Pfam" id="PF18998"/>
    </source>
</evidence>
<dbReference type="AlphaFoldDB" id="W4QHT6"/>
<proteinExistence type="predicted"/>
<dbReference type="EMBL" id="BAUU01000019">
    <property type="protein sequence ID" value="GAE31442.1"/>
    <property type="molecule type" value="Genomic_DNA"/>
</dbReference>
<feature type="region of interest" description="Disordered" evidence="1">
    <location>
        <begin position="468"/>
        <end position="546"/>
    </location>
</feature>
<dbReference type="OrthoDB" id="6372180at2"/>
<dbReference type="STRING" id="1236971.JCM9152_2912"/>
<evidence type="ECO:0000256" key="2">
    <source>
        <dbReference type="SAM" id="Phobius"/>
    </source>
</evidence>
<dbReference type="Pfam" id="PF14559">
    <property type="entry name" value="TPR_19"/>
    <property type="match status" value="1"/>
</dbReference>
<dbReference type="Gene3D" id="1.25.40.10">
    <property type="entry name" value="Tetratricopeptide repeat domain"/>
    <property type="match status" value="1"/>
</dbReference>
<keyword evidence="5" id="KW-1185">Reference proteome</keyword>
<keyword evidence="2" id="KW-0472">Membrane</keyword>